<keyword evidence="1" id="KW-0472">Membrane</keyword>
<dbReference type="OrthoDB" id="5820127at2759"/>
<keyword evidence="3" id="KW-1185">Reference proteome</keyword>
<reference evidence="3" key="2">
    <citation type="journal article" date="2016" name="Sci. Rep.">
        <title>Dictyocaulus viviparus genome, variome and transcriptome elucidate lungworm biology and support future intervention.</title>
        <authorList>
            <person name="McNulty S.N."/>
            <person name="Strube C."/>
            <person name="Rosa B.A."/>
            <person name="Martin J.C."/>
            <person name="Tyagi R."/>
            <person name="Choi Y.J."/>
            <person name="Wang Q."/>
            <person name="Hallsworth Pepin K."/>
            <person name="Zhang X."/>
            <person name="Ozersky P."/>
            <person name="Wilson R.K."/>
            <person name="Sternberg P.W."/>
            <person name="Gasser R.B."/>
            <person name="Mitreva M."/>
        </authorList>
    </citation>
    <scope>NUCLEOTIDE SEQUENCE [LARGE SCALE GENOMIC DNA]</scope>
    <source>
        <strain evidence="3">HannoverDv2000</strain>
    </source>
</reference>
<evidence type="ECO:0000313" key="2">
    <source>
        <dbReference type="EMBL" id="KJH43964.1"/>
    </source>
</evidence>
<evidence type="ECO:0008006" key="4">
    <source>
        <dbReference type="Google" id="ProtNLM"/>
    </source>
</evidence>
<accession>A0A0D8XJF4</accession>
<reference evidence="2 3" key="1">
    <citation type="submission" date="2013-11" db="EMBL/GenBank/DDBJ databases">
        <title>Draft genome of the bovine lungworm Dictyocaulus viviparus.</title>
        <authorList>
            <person name="Mitreva M."/>
        </authorList>
    </citation>
    <scope>NUCLEOTIDE SEQUENCE [LARGE SCALE GENOMIC DNA]</scope>
    <source>
        <strain evidence="2 3">HannoverDv2000</strain>
    </source>
</reference>
<feature type="transmembrane region" description="Helical" evidence="1">
    <location>
        <begin position="52"/>
        <end position="78"/>
    </location>
</feature>
<keyword evidence="1" id="KW-1133">Transmembrane helix</keyword>
<dbReference type="Proteomes" id="UP000053766">
    <property type="component" value="Unassembled WGS sequence"/>
</dbReference>
<gene>
    <name evidence="2" type="ORF">DICVIV_10008</name>
</gene>
<keyword evidence="1" id="KW-0812">Transmembrane</keyword>
<dbReference type="AlphaFoldDB" id="A0A0D8XJF4"/>
<dbReference type="InterPro" id="IPR019424">
    <property type="entry name" value="7TM_GPCR_Srsx"/>
</dbReference>
<proteinExistence type="predicted"/>
<protein>
    <recommendedName>
        <fullName evidence="4">G-protein coupled receptors family 1 profile domain-containing protein</fullName>
    </recommendedName>
</protein>
<evidence type="ECO:0000313" key="3">
    <source>
        <dbReference type="Proteomes" id="UP000053766"/>
    </source>
</evidence>
<feature type="transmembrane region" description="Helical" evidence="1">
    <location>
        <begin position="90"/>
        <end position="112"/>
    </location>
</feature>
<organism evidence="2 3">
    <name type="scientific">Dictyocaulus viviparus</name>
    <name type="common">Bovine lungworm</name>
    <dbReference type="NCBI Taxonomy" id="29172"/>
    <lineage>
        <taxon>Eukaryota</taxon>
        <taxon>Metazoa</taxon>
        <taxon>Ecdysozoa</taxon>
        <taxon>Nematoda</taxon>
        <taxon>Chromadorea</taxon>
        <taxon>Rhabditida</taxon>
        <taxon>Rhabditina</taxon>
        <taxon>Rhabditomorpha</taxon>
        <taxon>Strongyloidea</taxon>
        <taxon>Metastrongylidae</taxon>
        <taxon>Dictyocaulus</taxon>
    </lineage>
</organism>
<evidence type="ECO:0000256" key="1">
    <source>
        <dbReference type="SAM" id="Phobius"/>
    </source>
</evidence>
<dbReference type="PANTHER" id="PTHR23360:SF5">
    <property type="entry name" value="G-PROTEIN COUPLED RECEPTORS FAMILY 1 PROFILE DOMAIN-CONTAINING PROTEIN"/>
    <property type="match status" value="1"/>
</dbReference>
<feature type="transmembrane region" description="Helical" evidence="1">
    <location>
        <begin position="22"/>
        <end position="40"/>
    </location>
</feature>
<sequence length="134" mass="15312">MVVCFITEPMNHSAYNVFTKSMLIFSVLIVACYILCIFVFRKIHMSSNDAKSIYRSLVVISLTVVFGWLSTAVIATVVENFHLNIVAVNVNLLAGLFINFSMATNFFIFYAMRQVKLNITSNENRHLKYDSLIR</sequence>
<dbReference type="InterPro" id="IPR047130">
    <property type="entry name" value="7TM_GPCR_Srsx_nematod"/>
</dbReference>
<name>A0A0D8XJF4_DICVI</name>
<dbReference type="PANTHER" id="PTHR23360">
    <property type="entry name" value="G-PROTEIN COUPLED RECEPTORS FAMILY 1 PROFILE DOMAIN-CONTAINING PROTEIN-RELATED"/>
    <property type="match status" value="1"/>
</dbReference>
<dbReference type="Pfam" id="PF10320">
    <property type="entry name" value="7TM_GPCR_Srsx"/>
    <property type="match status" value="1"/>
</dbReference>
<dbReference type="EMBL" id="KN716511">
    <property type="protein sequence ID" value="KJH43964.1"/>
    <property type="molecule type" value="Genomic_DNA"/>
</dbReference>